<protein>
    <submittedName>
        <fullName evidence="5">Transcriptional activator feaR</fullName>
    </submittedName>
</protein>
<organism evidence="5 7">
    <name type="scientific">Serratia rubidaea</name>
    <name type="common">Serratia marinorubra</name>
    <dbReference type="NCBI Taxonomy" id="61652"/>
    <lineage>
        <taxon>Bacteria</taxon>
        <taxon>Pseudomonadati</taxon>
        <taxon>Pseudomonadota</taxon>
        <taxon>Gammaproteobacteria</taxon>
        <taxon>Enterobacterales</taxon>
        <taxon>Yersiniaceae</taxon>
        <taxon>Serratia</taxon>
    </lineage>
</organism>
<dbReference type="PANTHER" id="PTHR46796:SF10">
    <property type="entry name" value="TRANSCRIPTIONAL ACTIVATOR FEAR"/>
    <property type="match status" value="1"/>
</dbReference>
<dbReference type="Gene3D" id="1.10.10.60">
    <property type="entry name" value="Homeodomain-like"/>
    <property type="match status" value="1"/>
</dbReference>
<reference evidence="5 7" key="1">
    <citation type="submission" date="2018-12" db="EMBL/GenBank/DDBJ databases">
        <authorList>
            <consortium name="Pathogen Informatics"/>
        </authorList>
    </citation>
    <scope>NUCLEOTIDE SEQUENCE [LARGE SCALE GENOMIC DNA]</scope>
    <source>
        <strain evidence="6 8">NCTC12971</strain>
        <strain evidence="5 7">NCTC9419</strain>
    </source>
</reference>
<dbReference type="NCBIfam" id="NF007243">
    <property type="entry name" value="PRK09685.1"/>
    <property type="match status" value="1"/>
</dbReference>
<dbReference type="STRING" id="61652.AXX16_4167"/>
<proteinExistence type="predicted"/>
<evidence type="ECO:0000313" key="7">
    <source>
        <dbReference type="Proteomes" id="UP000271603"/>
    </source>
</evidence>
<keyword evidence="3" id="KW-0804">Transcription</keyword>
<name>A0A447QPX9_SERRU</name>
<dbReference type="InterPro" id="IPR020449">
    <property type="entry name" value="Tscrpt_reg_AraC-type_HTH"/>
</dbReference>
<dbReference type="InterPro" id="IPR050204">
    <property type="entry name" value="AraC_XylS_family_regulators"/>
</dbReference>
<dbReference type="Proteomes" id="UP000307968">
    <property type="component" value="Chromosome"/>
</dbReference>
<dbReference type="PROSITE" id="PS01124">
    <property type="entry name" value="HTH_ARAC_FAMILY_2"/>
    <property type="match status" value="1"/>
</dbReference>
<dbReference type="PANTHER" id="PTHR46796">
    <property type="entry name" value="HTH-TYPE TRANSCRIPTIONAL ACTIVATOR RHAS-RELATED"/>
    <property type="match status" value="1"/>
</dbReference>
<keyword evidence="1" id="KW-0805">Transcription regulation</keyword>
<dbReference type="InterPro" id="IPR018060">
    <property type="entry name" value="HTH_AraC"/>
</dbReference>
<keyword evidence="2" id="KW-0238">DNA-binding</keyword>
<dbReference type="InterPro" id="IPR035418">
    <property type="entry name" value="AraC-bd_2"/>
</dbReference>
<dbReference type="RefSeq" id="WP_054306547.1">
    <property type="nucleotide sequence ID" value="NZ_CAMIPJ010000009.1"/>
</dbReference>
<evidence type="ECO:0000313" key="6">
    <source>
        <dbReference type="EMBL" id="VTP60668.1"/>
    </source>
</evidence>
<dbReference type="PRINTS" id="PR00032">
    <property type="entry name" value="HTHARAC"/>
</dbReference>
<dbReference type="Proteomes" id="UP000271603">
    <property type="component" value="Chromosome"/>
</dbReference>
<evidence type="ECO:0000256" key="1">
    <source>
        <dbReference type="ARBA" id="ARBA00023015"/>
    </source>
</evidence>
<accession>A0A447QPX9</accession>
<evidence type="ECO:0000259" key="4">
    <source>
        <dbReference type="PROSITE" id="PS01124"/>
    </source>
</evidence>
<dbReference type="SMART" id="SM00342">
    <property type="entry name" value="HTH_ARAC"/>
    <property type="match status" value="1"/>
</dbReference>
<dbReference type="GeneID" id="61764451"/>
<dbReference type="InterPro" id="IPR009057">
    <property type="entry name" value="Homeodomain-like_sf"/>
</dbReference>
<dbReference type="Pfam" id="PF12833">
    <property type="entry name" value="HTH_18"/>
    <property type="match status" value="1"/>
</dbReference>
<sequence>MAVSVQARSAGFDEWLQSINAACGRFCANTLGPGFSGAMRTYHTHALRLSIVDAAQAQLYRTRREIAQSNGGYFFTVFQLRGSALMEQGERRASLSAGDMTLIDAGQPSNFLFQQDSQQISLLLPRDYLEAPARQGKVQCAVRLEAGSSLVRFSHQLVRGYLDSPTLAAAESEATLSALASLLRPLLAGGEGADAENERGFKQALSFIDRHIQSEHLRPEWVAEESGMSLRTLYRLFARHGLVVAQYIKHRRLELCAQALRHAPPRQKLSHLSDDWGFRDHSHFSTAFKTHFGVSPSEYRRRYQ</sequence>
<dbReference type="GO" id="GO:0003700">
    <property type="term" value="F:DNA-binding transcription factor activity"/>
    <property type="evidence" value="ECO:0007669"/>
    <property type="project" value="InterPro"/>
</dbReference>
<gene>
    <name evidence="5" type="primary">feaR</name>
    <name evidence="6" type="ORF">NCTC12971_01155</name>
    <name evidence="5" type="ORF">NCTC9419_03676</name>
</gene>
<dbReference type="AlphaFoldDB" id="A0A447QPX9"/>
<dbReference type="GO" id="GO:0043565">
    <property type="term" value="F:sequence-specific DNA binding"/>
    <property type="evidence" value="ECO:0007669"/>
    <property type="project" value="InterPro"/>
</dbReference>
<dbReference type="EMBL" id="LR134155">
    <property type="protein sequence ID" value="VEA72084.1"/>
    <property type="molecule type" value="Genomic_DNA"/>
</dbReference>
<evidence type="ECO:0000256" key="2">
    <source>
        <dbReference type="ARBA" id="ARBA00023125"/>
    </source>
</evidence>
<dbReference type="SUPFAM" id="SSF46689">
    <property type="entry name" value="Homeodomain-like"/>
    <property type="match status" value="1"/>
</dbReference>
<feature type="domain" description="HTH araC/xylS-type" evidence="4">
    <location>
        <begin position="202"/>
        <end position="302"/>
    </location>
</feature>
<evidence type="ECO:0000256" key="3">
    <source>
        <dbReference type="ARBA" id="ARBA00023163"/>
    </source>
</evidence>
<dbReference type="EMBL" id="LR590463">
    <property type="protein sequence ID" value="VTP60668.1"/>
    <property type="molecule type" value="Genomic_DNA"/>
</dbReference>
<dbReference type="Pfam" id="PF14525">
    <property type="entry name" value="AraC_binding_2"/>
    <property type="match status" value="1"/>
</dbReference>
<evidence type="ECO:0000313" key="8">
    <source>
        <dbReference type="Proteomes" id="UP000307968"/>
    </source>
</evidence>
<evidence type="ECO:0000313" key="5">
    <source>
        <dbReference type="EMBL" id="VEA72084.1"/>
    </source>
</evidence>